<dbReference type="PANTHER" id="PTHR33420">
    <property type="entry name" value="FIMBRIAL SUBUNIT ELFA-RELATED"/>
    <property type="match status" value="1"/>
</dbReference>
<name>A0AAU7FSB2_9ENTR</name>
<dbReference type="GO" id="GO:0009289">
    <property type="term" value="C:pilus"/>
    <property type="evidence" value="ECO:0007669"/>
    <property type="project" value="InterPro"/>
</dbReference>
<dbReference type="InterPro" id="IPR000259">
    <property type="entry name" value="Adhesion_dom_fimbrial"/>
</dbReference>
<proteinExistence type="predicted"/>
<dbReference type="Gene3D" id="2.60.40.1090">
    <property type="entry name" value="Fimbrial-type adhesion domain"/>
    <property type="match status" value="1"/>
</dbReference>
<dbReference type="Pfam" id="PF00419">
    <property type="entry name" value="Fimbrial"/>
    <property type="match status" value="1"/>
</dbReference>
<reference evidence="3" key="1">
    <citation type="submission" date="2024-05" db="EMBL/GenBank/DDBJ databases">
        <title>Copy number flexibility facilitates heteroresistance to increasing antibiotic pressure and threatens the beta-lactam pipeline.</title>
        <authorList>
            <person name="Choby J.E."/>
            <person name="Weiss D.S."/>
        </authorList>
    </citation>
    <scope>NUCLEOTIDE SEQUENCE</scope>
    <source>
        <strain evidence="3">Mu1197</strain>
    </source>
</reference>
<keyword evidence="1" id="KW-0732">Signal</keyword>
<evidence type="ECO:0000313" key="3">
    <source>
        <dbReference type="EMBL" id="XBM29863.1"/>
    </source>
</evidence>
<feature type="signal peptide" evidence="1">
    <location>
        <begin position="1"/>
        <end position="21"/>
    </location>
</feature>
<gene>
    <name evidence="3" type="ORF">ABFV38_18455</name>
</gene>
<feature type="chain" id="PRO_5043447958" evidence="1">
    <location>
        <begin position="22"/>
        <end position="176"/>
    </location>
</feature>
<sequence length="176" mass="18341">MRQHLLSSFLPLVLFSGHALADDLGWANLRMSGNIIAESCDIGTTSADVHIGDFPQNSFETVGDVSPAKGFDIKLLNCSPNITGSTITFSGTAADSSNTDLLALTDTGGTGDMASGVAIQILDSAGTPVALNNASAKQPLAAGDNTLHFQLRYKATAVPVKPGNANSVMYFDMTYQ</sequence>
<dbReference type="PANTHER" id="PTHR33420:SF5">
    <property type="entry name" value="FIMBRIAL SUBUNIT"/>
    <property type="match status" value="1"/>
</dbReference>
<dbReference type="InterPro" id="IPR050263">
    <property type="entry name" value="Bact_Fimbrial_Adh_Pro"/>
</dbReference>
<dbReference type="InterPro" id="IPR008966">
    <property type="entry name" value="Adhesion_dom_sf"/>
</dbReference>
<organism evidence="3">
    <name type="scientific">Enterobacter cloacae complex sp. Mu1197</name>
    <dbReference type="NCBI Taxonomy" id="3152302"/>
    <lineage>
        <taxon>Bacteria</taxon>
        <taxon>Pseudomonadati</taxon>
        <taxon>Pseudomonadota</taxon>
        <taxon>Gammaproteobacteria</taxon>
        <taxon>Enterobacterales</taxon>
        <taxon>Enterobacteriaceae</taxon>
        <taxon>Enterobacter</taxon>
        <taxon>Enterobacter cloacae complex</taxon>
    </lineage>
</organism>
<protein>
    <submittedName>
        <fullName evidence="3">Fimbrial protein</fullName>
    </submittedName>
</protein>
<evidence type="ECO:0000256" key="1">
    <source>
        <dbReference type="SAM" id="SignalP"/>
    </source>
</evidence>
<evidence type="ECO:0000259" key="2">
    <source>
        <dbReference type="Pfam" id="PF00419"/>
    </source>
</evidence>
<dbReference type="GO" id="GO:0043709">
    <property type="term" value="P:cell adhesion involved in single-species biofilm formation"/>
    <property type="evidence" value="ECO:0007669"/>
    <property type="project" value="TreeGrafter"/>
</dbReference>
<dbReference type="RefSeq" id="WP_348957737.1">
    <property type="nucleotide sequence ID" value="NZ_CP157375.1"/>
</dbReference>
<dbReference type="AlphaFoldDB" id="A0AAU7FSB2"/>
<accession>A0AAU7FSB2</accession>
<dbReference type="EMBL" id="CP157375">
    <property type="protein sequence ID" value="XBM29863.1"/>
    <property type="molecule type" value="Genomic_DNA"/>
</dbReference>
<dbReference type="SUPFAM" id="SSF49401">
    <property type="entry name" value="Bacterial adhesins"/>
    <property type="match status" value="1"/>
</dbReference>
<feature type="domain" description="Fimbrial-type adhesion" evidence="2">
    <location>
        <begin position="31"/>
        <end position="176"/>
    </location>
</feature>
<dbReference type="InterPro" id="IPR036937">
    <property type="entry name" value="Adhesion_dom_fimbrial_sf"/>
</dbReference>